<sequence>MKRFQTSVRKSIWVGTLAVLLLVLIAGCSGNKNAPAANKDAQQNANQEKNQSANTGKPAVGGTFVYGRPASVNSLDLHNQITANNAFAIDKVFEPLVAFDSKGEIVDWLAKSHSISDDGLTYTFVLRDGLKFSNGTDVTADDAVFSLQRHLNVGGPLAIAAKVDTIKAEDSHTLVITLKESYTPFISELSNFSNGILPNNFGGVSEEEFFKKPVGTGPFVVEQWDPAGDLTFAKNPYYWQEGKPYIDKLVYKLIEDDSQAINQLKAGEIDGIESLALQNAEEIKNGADTTVVTNGSWVTEQLFFNTLDQHFSDVHVRRALALAIDREGLTKALTFGYAQTANSLLPTAIPYHSNDTIKVLNFDLNAAKEELAKSAFPDGFTTKLLVASGNSTRAQEAQIIQAAGKEIGINIEIESIELATFRERFFAYDFSAMLNSGQADSPDANSIIAFQTDPEGFSKSYWTHYTNDEVTKLLHEGQKTADGEGRAKVYSDLLQIVAEEVPYIPLYYPDILKGVRSSVNSFVVLPNGSVRFEEVHVKQ</sequence>
<dbReference type="KEGG" id="plut:EI981_04785"/>
<dbReference type="GO" id="GO:1904680">
    <property type="term" value="F:peptide transmembrane transporter activity"/>
    <property type="evidence" value="ECO:0007669"/>
    <property type="project" value="TreeGrafter"/>
</dbReference>
<dbReference type="PIRSF" id="PIRSF002741">
    <property type="entry name" value="MppA"/>
    <property type="match status" value="1"/>
</dbReference>
<dbReference type="Pfam" id="PF00496">
    <property type="entry name" value="SBP_bac_5"/>
    <property type="match status" value="1"/>
</dbReference>
<dbReference type="AlphaFoldDB" id="A0A3Q9I6K6"/>
<dbReference type="PROSITE" id="PS51257">
    <property type="entry name" value="PROKAR_LIPOPROTEIN"/>
    <property type="match status" value="1"/>
</dbReference>
<feature type="domain" description="Solute-binding protein family 5" evidence="5">
    <location>
        <begin position="104"/>
        <end position="452"/>
    </location>
</feature>
<name>A0A3Q9I6K6_9BACL</name>
<dbReference type="Gene3D" id="3.90.76.10">
    <property type="entry name" value="Dipeptide-binding Protein, Domain 1"/>
    <property type="match status" value="1"/>
</dbReference>
<dbReference type="PROSITE" id="PS01040">
    <property type="entry name" value="SBP_BACTERIAL_5"/>
    <property type="match status" value="1"/>
</dbReference>
<dbReference type="GO" id="GO:0042597">
    <property type="term" value="C:periplasmic space"/>
    <property type="evidence" value="ECO:0007669"/>
    <property type="project" value="UniProtKB-ARBA"/>
</dbReference>
<dbReference type="EMBL" id="CP034346">
    <property type="protein sequence ID" value="AZS13834.1"/>
    <property type="molecule type" value="Genomic_DNA"/>
</dbReference>
<evidence type="ECO:0000256" key="3">
    <source>
        <dbReference type="ARBA" id="ARBA00022729"/>
    </source>
</evidence>
<feature type="region of interest" description="Disordered" evidence="4">
    <location>
        <begin position="36"/>
        <end position="59"/>
    </location>
</feature>
<dbReference type="InterPro" id="IPR000914">
    <property type="entry name" value="SBP_5_dom"/>
</dbReference>
<dbReference type="GO" id="GO:0043190">
    <property type="term" value="C:ATP-binding cassette (ABC) transporter complex"/>
    <property type="evidence" value="ECO:0007669"/>
    <property type="project" value="InterPro"/>
</dbReference>
<feature type="compositionally biased region" description="Low complexity" evidence="4">
    <location>
        <begin position="36"/>
        <end position="54"/>
    </location>
</feature>
<dbReference type="InterPro" id="IPR023765">
    <property type="entry name" value="SBP_5_CS"/>
</dbReference>
<gene>
    <name evidence="6" type="ORF">EI981_04785</name>
</gene>
<reference evidence="7" key="1">
    <citation type="submission" date="2018-12" db="EMBL/GenBank/DDBJ databases">
        <title>Complete genome sequence of Paenibacillus sp. MBLB1234.</title>
        <authorList>
            <person name="Nam Y.-D."/>
            <person name="Kang J."/>
            <person name="Chung W.-H."/>
            <person name="Park Y.S."/>
        </authorList>
    </citation>
    <scope>NUCLEOTIDE SEQUENCE [LARGE SCALE GENOMIC DNA]</scope>
    <source>
        <strain evidence="7">MBLB1234</strain>
    </source>
</reference>
<evidence type="ECO:0000313" key="6">
    <source>
        <dbReference type="EMBL" id="AZS13834.1"/>
    </source>
</evidence>
<dbReference type="CDD" id="cd00995">
    <property type="entry name" value="PBP2_NikA_DppA_OppA_like"/>
    <property type="match status" value="1"/>
</dbReference>
<organism evidence="6 7">
    <name type="scientific">Paenibacillus lutimineralis</name>
    <dbReference type="NCBI Taxonomy" id="2707005"/>
    <lineage>
        <taxon>Bacteria</taxon>
        <taxon>Bacillati</taxon>
        <taxon>Bacillota</taxon>
        <taxon>Bacilli</taxon>
        <taxon>Bacillales</taxon>
        <taxon>Paenibacillaceae</taxon>
        <taxon>Paenibacillus</taxon>
    </lineage>
</organism>
<protein>
    <submittedName>
        <fullName evidence="6">ABC transporter substrate-binding protein</fullName>
    </submittedName>
</protein>
<dbReference type="InterPro" id="IPR039424">
    <property type="entry name" value="SBP_5"/>
</dbReference>
<dbReference type="RefSeq" id="WP_126995895.1">
    <property type="nucleotide sequence ID" value="NZ_CP034346.1"/>
</dbReference>
<dbReference type="SUPFAM" id="SSF53850">
    <property type="entry name" value="Periplasmic binding protein-like II"/>
    <property type="match status" value="1"/>
</dbReference>
<dbReference type="GO" id="GO:0015833">
    <property type="term" value="P:peptide transport"/>
    <property type="evidence" value="ECO:0007669"/>
    <property type="project" value="TreeGrafter"/>
</dbReference>
<evidence type="ECO:0000313" key="7">
    <source>
        <dbReference type="Proteomes" id="UP000270678"/>
    </source>
</evidence>
<accession>A0A3Q9I6K6</accession>
<evidence type="ECO:0000259" key="5">
    <source>
        <dbReference type="Pfam" id="PF00496"/>
    </source>
</evidence>
<keyword evidence="7" id="KW-1185">Reference proteome</keyword>
<dbReference type="Proteomes" id="UP000270678">
    <property type="component" value="Chromosome"/>
</dbReference>
<evidence type="ECO:0000256" key="1">
    <source>
        <dbReference type="ARBA" id="ARBA00004193"/>
    </source>
</evidence>
<evidence type="ECO:0000256" key="2">
    <source>
        <dbReference type="ARBA" id="ARBA00005695"/>
    </source>
</evidence>
<dbReference type="Gene3D" id="3.40.190.10">
    <property type="entry name" value="Periplasmic binding protein-like II"/>
    <property type="match status" value="1"/>
</dbReference>
<proteinExistence type="inferred from homology"/>
<comment type="similarity">
    <text evidence="2">Belongs to the bacterial solute-binding protein 5 family.</text>
</comment>
<comment type="subcellular location">
    <subcellularLocation>
        <location evidence="1">Cell membrane</location>
        <topology evidence="1">Lipid-anchor</topology>
    </subcellularLocation>
</comment>
<dbReference type="PANTHER" id="PTHR30290">
    <property type="entry name" value="PERIPLASMIC BINDING COMPONENT OF ABC TRANSPORTER"/>
    <property type="match status" value="1"/>
</dbReference>
<evidence type="ECO:0000256" key="4">
    <source>
        <dbReference type="SAM" id="MobiDB-lite"/>
    </source>
</evidence>
<dbReference type="OrthoDB" id="9796817at2"/>
<dbReference type="Gene3D" id="3.10.105.10">
    <property type="entry name" value="Dipeptide-binding Protein, Domain 3"/>
    <property type="match status" value="1"/>
</dbReference>
<keyword evidence="3" id="KW-0732">Signal</keyword>
<dbReference type="InterPro" id="IPR030678">
    <property type="entry name" value="Peptide/Ni-bd"/>
</dbReference>